<feature type="transmembrane region" description="Helical" evidence="2">
    <location>
        <begin position="137"/>
        <end position="159"/>
    </location>
</feature>
<dbReference type="RefSeq" id="WP_042444934.1">
    <property type="nucleotide sequence ID" value="NZ_BBPN01000008.1"/>
</dbReference>
<dbReference type="Gene3D" id="1.10.260.40">
    <property type="entry name" value="lambda repressor-like DNA-binding domains"/>
    <property type="match status" value="1"/>
</dbReference>
<dbReference type="GO" id="GO:0003677">
    <property type="term" value="F:DNA binding"/>
    <property type="evidence" value="ECO:0007669"/>
    <property type="project" value="InterPro"/>
</dbReference>
<dbReference type="InterPro" id="IPR001387">
    <property type="entry name" value="Cro/C1-type_HTH"/>
</dbReference>
<dbReference type="EMBL" id="FOAZ01000039">
    <property type="protein sequence ID" value="SEM63843.1"/>
    <property type="molecule type" value="Genomic_DNA"/>
</dbReference>
<dbReference type="SMART" id="SM00530">
    <property type="entry name" value="HTH_XRE"/>
    <property type="match status" value="1"/>
</dbReference>
<evidence type="ECO:0000256" key="2">
    <source>
        <dbReference type="SAM" id="Phobius"/>
    </source>
</evidence>
<dbReference type="Pfam" id="PF13560">
    <property type="entry name" value="HTH_31"/>
    <property type="match status" value="1"/>
</dbReference>
<feature type="region of interest" description="Disordered" evidence="1">
    <location>
        <begin position="83"/>
        <end position="112"/>
    </location>
</feature>
<keyword evidence="2" id="KW-1133">Transmembrane helix</keyword>
<sequence length="293" mass="30543">MSPTSPEGARLAAELRLLRERCGLTLSELAAQSAYSRSTWQRYLAGRALPPWPAVRVLCGLAQEPEPRLKALWELAEAGWSRRTATQAPPAPAAVPPQPVPSTSPADEVSGTTMADPTRLAAVTHTPRLGRKARARWVIGIAAGAAALLGGATVTALTLGDRSGTGSAASSESFHVRCTGTACNGQDPGTALCGVEPQTLLEVQTPAGVGLEIRYNPLCQAAWARVWNAASGDRLSFSVQGQPTQRASVSHPSNQDPFVYTHLVAVPGDSTRLTACVATSTGRIDGCYSASAP</sequence>
<accession>A0A1H7ZZY9</accession>
<keyword evidence="2" id="KW-0472">Membrane</keyword>
<proteinExistence type="predicted"/>
<evidence type="ECO:0000256" key="1">
    <source>
        <dbReference type="SAM" id="MobiDB-lite"/>
    </source>
</evidence>
<dbReference type="InterPro" id="IPR010982">
    <property type="entry name" value="Lambda_DNA-bd_dom_sf"/>
</dbReference>
<dbReference type="eggNOG" id="ENOG5033XVA">
    <property type="taxonomic scope" value="Bacteria"/>
</dbReference>
<protein>
    <submittedName>
        <fullName evidence="4">Helix-turn-helix domain-containing protein</fullName>
    </submittedName>
</protein>
<reference evidence="5" key="1">
    <citation type="submission" date="2016-10" db="EMBL/GenBank/DDBJ databases">
        <authorList>
            <person name="Varghese N."/>
        </authorList>
    </citation>
    <scope>NUCLEOTIDE SEQUENCE [LARGE SCALE GENOMIC DNA]</scope>
    <source>
        <strain evidence="5">DSM 45096 / BCRC 16803 / CGMCC 4.1857 / CIP 109030 / JCM 12277 / KCTC 19219 / NBRC 100920 / 33214</strain>
    </source>
</reference>
<dbReference type="AlphaFoldDB" id="A0A1H7ZZY9"/>
<dbReference type="SUPFAM" id="SSF47413">
    <property type="entry name" value="lambda repressor-like DNA-binding domains"/>
    <property type="match status" value="1"/>
</dbReference>
<gene>
    <name evidence="4" type="ORF">SAMN05414137_13941</name>
</gene>
<evidence type="ECO:0000313" key="4">
    <source>
        <dbReference type="EMBL" id="SEM63843.1"/>
    </source>
</evidence>
<evidence type="ECO:0000313" key="5">
    <source>
        <dbReference type="Proteomes" id="UP000183015"/>
    </source>
</evidence>
<feature type="domain" description="HTH cro/C1-type" evidence="3">
    <location>
        <begin position="15"/>
        <end position="50"/>
    </location>
</feature>
<organism evidence="4 5">
    <name type="scientific">Streptacidiphilus jiangxiensis</name>
    <dbReference type="NCBI Taxonomy" id="235985"/>
    <lineage>
        <taxon>Bacteria</taxon>
        <taxon>Bacillati</taxon>
        <taxon>Actinomycetota</taxon>
        <taxon>Actinomycetes</taxon>
        <taxon>Kitasatosporales</taxon>
        <taxon>Streptomycetaceae</taxon>
        <taxon>Streptacidiphilus</taxon>
    </lineage>
</organism>
<dbReference type="STRING" id="235985.SAMN05414137_13941"/>
<keyword evidence="5" id="KW-1185">Reference proteome</keyword>
<keyword evidence="2" id="KW-0812">Transmembrane</keyword>
<dbReference type="Proteomes" id="UP000183015">
    <property type="component" value="Unassembled WGS sequence"/>
</dbReference>
<dbReference type="CDD" id="cd00093">
    <property type="entry name" value="HTH_XRE"/>
    <property type="match status" value="1"/>
</dbReference>
<name>A0A1H7ZZY9_STRJI</name>
<evidence type="ECO:0000259" key="3">
    <source>
        <dbReference type="PROSITE" id="PS50943"/>
    </source>
</evidence>
<dbReference type="InterPro" id="IPR021224">
    <property type="entry name" value="DUF2690"/>
</dbReference>
<dbReference type="Pfam" id="PF10901">
    <property type="entry name" value="DUF2690"/>
    <property type="match status" value="1"/>
</dbReference>
<feature type="compositionally biased region" description="Pro residues" evidence="1">
    <location>
        <begin position="89"/>
        <end position="102"/>
    </location>
</feature>
<dbReference type="OrthoDB" id="3386996at2"/>
<dbReference type="PROSITE" id="PS50943">
    <property type="entry name" value="HTH_CROC1"/>
    <property type="match status" value="1"/>
</dbReference>